<accession>A0A4Z2HJR8</accession>
<evidence type="ECO:0000313" key="3">
    <source>
        <dbReference type="Proteomes" id="UP000314294"/>
    </source>
</evidence>
<comment type="caution">
    <text evidence="2">The sequence shown here is derived from an EMBL/GenBank/DDBJ whole genome shotgun (WGS) entry which is preliminary data.</text>
</comment>
<name>A0A4Z2HJR8_9TELE</name>
<feature type="region of interest" description="Disordered" evidence="1">
    <location>
        <begin position="1"/>
        <end position="75"/>
    </location>
</feature>
<sequence>MSYETCRAGGGGLRAGDALGGRSSLAQQSPRSGEADPSESAPPNSCRVPEEGRRATGLRVQQLSLSDSSECQEFS</sequence>
<organism evidence="2 3">
    <name type="scientific">Liparis tanakae</name>
    <name type="common">Tanaka's snailfish</name>
    <dbReference type="NCBI Taxonomy" id="230148"/>
    <lineage>
        <taxon>Eukaryota</taxon>
        <taxon>Metazoa</taxon>
        <taxon>Chordata</taxon>
        <taxon>Craniata</taxon>
        <taxon>Vertebrata</taxon>
        <taxon>Euteleostomi</taxon>
        <taxon>Actinopterygii</taxon>
        <taxon>Neopterygii</taxon>
        <taxon>Teleostei</taxon>
        <taxon>Neoteleostei</taxon>
        <taxon>Acanthomorphata</taxon>
        <taxon>Eupercaria</taxon>
        <taxon>Perciformes</taxon>
        <taxon>Cottioidei</taxon>
        <taxon>Cottales</taxon>
        <taxon>Liparidae</taxon>
        <taxon>Liparis</taxon>
    </lineage>
</organism>
<protein>
    <submittedName>
        <fullName evidence="2">Uncharacterized protein</fullName>
    </submittedName>
</protein>
<reference evidence="2 3" key="1">
    <citation type="submission" date="2019-03" db="EMBL/GenBank/DDBJ databases">
        <title>First draft genome of Liparis tanakae, snailfish: a comprehensive survey of snailfish specific genes.</title>
        <authorList>
            <person name="Kim W."/>
            <person name="Song I."/>
            <person name="Jeong J.-H."/>
            <person name="Kim D."/>
            <person name="Kim S."/>
            <person name="Ryu S."/>
            <person name="Song J.Y."/>
            <person name="Lee S.K."/>
        </authorList>
    </citation>
    <scope>NUCLEOTIDE SEQUENCE [LARGE SCALE GENOMIC DNA]</scope>
    <source>
        <tissue evidence="2">Muscle</tissue>
    </source>
</reference>
<proteinExistence type="predicted"/>
<gene>
    <name evidence="2" type="ORF">EYF80_023993</name>
</gene>
<dbReference type="Proteomes" id="UP000314294">
    <property type="component" value="Unassembled WGS sequence"/>
</dbReference>
<feature type="compositionally biased region" description="Polar residues" evidence="1">
    <location>
        <begin position="59"/>
        <end position="75"/>
    </location>
</feature>
<dbReference type="EMBL" id="SRLO01000229">
    <property type="protein sequence ID" value="TNN65841.1"/>
    <property type="molecule type" value="Genomic_DNA"/>
</dbReference>
<evidence type="ECO:0000313" key="2">
    <source>
        <dbReference type="EMBL" id="TNN65841.1"/>
    </source>
</evidence>
<keyword evidence="3" id="KW-1185">Reference proteome</keyword>
<dbReference type="AlphaFoldDB" id="A0A4Z2HJR8"/>
<evidence type="ECO:0000256" key="1">
    <source>
        <dbReference type="SAM" id="MobiDB-lite"/>
    </source>
</evidence>